<name>A0A3S0NXV4_9FLAO</name>
<reference evidence="1 2" key="1">
    <citation type="submission" date="2018-12" db="EMBL/GenBank/DDBJ databases">
        <title>Flavobacterium sp. nov., isolated from glacier ice.</title>
        <authorList>
            <person name="Liu Q."/>
            <person name="Xin Y.-H."/>
        </authorList>
    </citation>
    <scope>NUCLEOTIDE SEQUENCE [LARGE SCALE GENOMIC DNA]</scope>
    <source>
        <strain evidence="1 2">RB1N8</strain>
    </source>
</reference>
<comment type="caution">
    <text evidence="1">The sequence shown here is derived from an EMBL/GenBank/DDBJ whole genome shotgun (WGS) entry which is preliminary data.</text>
</comment>
<evidence type="ECO:0000313" key="2">
    <source>
        <dbReference type="Proteomes" id="UP000280825"/>
    </source>
</evidence>
<evidence type="ECO:0000313" key="1">
    <source>
        <dbReference type="EMBL" id="RTZ02038.1"/>
    </source>
</evidence>
<sequence length="83" mass="9542">MKILKYIINEKKIPIIFSSKILHNEVLQQGESAGFLILRLDKKEQQFSVKCYGESSTLNIAKAAEDESLIEDYLNNEFVTFSK</sequence>
<proteinExistence type="predicted"/>
<keyword evidence="2" id="KW-1185">Reference proteome</keyword>
<organism evidence="1 2">
    <name type="scientific">Flavobacterium bomense</name>
    <dbReference type="NCBI Taxonomy" id="2497483"/>
    <lineage>
        <taxon>Bacteria</taxon>
        <taxon>Pseudomonadati</taxon>
        <taxon>Bacteroidota</taxon>
        <taxon>Flavobacteriia</taxon>
        <taxon>Flavobacteriales</taxon>
        <taxon>Flavobacteriaceae</taxon>
        <taxon>Flavobacterium</taxon>
    </lineage>
</organism>
<protein>
    <submittedName>
        <fullName evidence="1">Uncharacterized protein</fullName>
    </submittedName>
</protein>
<accession>A0A3S0NXV4</accession>
<dbReference type="RefSeq" id="WP_126553766.1">
    <property type="nucleotide sequence ID" value="NZ_RYDJ01000020.1"/>
</dbReference>
<dbReference type="EMBL" id="RYDJ01000020">
    <property type="protein sequence ID" value="RTZ02038.1"/>
    <property type="molecule type" value="Genomic_DNA"/>
</dbReference>
<dbReference type="Proteomes" id="UP000280825">
    <property type="component" value="Unassembled WGS sequence"/>
</dbReference>
<dbReference type="AlphaFoldDB" id="A0A3S0NXV4"/>
<gene>
    <name evidence="1" type="ORF">EKL98_13965</name>
</gene>